<dbReference type="STRING" id="156980.SAMN04489745_1021"/>
<dbReference type="SUPFAM" id="SSF47413">
    <property type="entry name" value="lambda repressor-like DNA-binding domains"/>
    <property type="match status" value="1"/>
</dbReference>
<evidence type="ECO:0000313" key="4">
    <source>
        <dbReference type="Proteomes" id="UP000182652"/>
    </source>
</evidence>
<dbReference type="GO" id="GO:0005829">
    <property type="term" value="C:cytosol"/>
    <property type="evidence" value="ECO:0007669"/>
    <property type="project" value="TreeGrafter"/>
</dbReference>
<dbReference type="InterPro" id="IPR011051">
    <property type="entry name" value="RmlC_Cupin_sf"/>
</dbReference>
<dbReference type="Gene3D" id="1.10.260.40">
    <property type="entry name" value="lambda repressor-like DNA-binding domains"/>
    <property type="match status" value="1"/>
</dbReference>
<dbReference type="GO" id="GO:0003677">
    <property type="term" value="F:DNA binding"/>
    <property type="evidence" value="ECO:0007669"/>
    <property type="project" value="UniProtKB-KW"/>
</dbReference>
<evidence type="ECO:0000313" key="3">
    <source>
        <dbReference type="EMBL" id="SEB70587.1"/>
    </source>
</evidence>
<dbReference type="CDD" id="cd02209">
    <property type="entry name" value="cupin_XRE_C"/>
    <property type="match status" value="1"/>
</dbReference>
<dbReference type="CDD" id="cd00093">
    <property type="entry name" value="HTH_XRE"/>
    <property type="match status" value="1"/>
</dbReference>
<proteinExistence type="predicted"/>
<evidence type="ECO:0000256" key="1">
    <source>
        <dbReference type="ARBA" id="ARBA00023125"/>
    </source>
</evidence>
<dbReference type="Gene3D" id="2.60.120.10">
    <property type="entry name" value="Jelly Rolls"/>
    <property type="match status" value="1"/>
</dbReference>
<keyword evidence="1" id="KW-0238">DNA-binding</keyword>
<keyword evidence="4" id="KW-1185">Reference proteome</keyword>
<dbReference type="InterPro" id="IPR050807">
    <property type="entry name" value="TransReg_Diox_bact_type"/>
</dbReference>
<dbReference type="PANTHER" id="PTHR46797">
    <property type="entry name" value="HTH-TYPE TRANSCRIPTIONAL REGULATOR"/>
    <property type="match status" value="1"/>
</dbReference>
<dbReference type="SMART" id="SM00530">
    <property type="entry name" value="HTH_XRE"/>
    <property type="match status" value="1"/>
</dbReference>
<gene>
    <name evidence="3" type="ORF">SAMN04489745_1021</name>
</gene>
<dbReference type="PROSITE" id="PS50943">
    <property type="entry name" value="HTH_CROC1"/>
    <property type="match status" value="1"/>
</dbReference>
<dbReference type="Pfam" id="PF01381">
    <property type="entry name" value="HTH_3"/>
    <property type="match status" value="1"/>
</dbReference>
<reference evidence="3 4" key="1">
    <citation type="submission" date="2016-10" db="EMBL/GenBank/DDBJ databases">
        <authorList>
            <person name="de Groot N.N."/>
        </authorList>
    </citation>
    <scope>NUCLEOTIDE SEQUENCE [LARGE SCALE GENOMIC DNA]</scope>
    <source>
        <strain evidence="3 4">DSM 10495</strain>
    </source>
</reference>
<accession>A0A1H4LIT5</accession>
<dbReference type="GO" id="GO:0003700">
    <property type="term" value="F:DNA-binding transcription factor activity"/>
    <property type="evidence" value="ECO:0007669"/>
    <property type="project" value="TreeGrafter"/>
</dbReference>
<evidence type="ECO:0000259" key="2">
    <source>
        <dbReference type="PROSITE" id="PS50943"/>
    </source>
</evidence>
<dbReference type="EMBL" id="FNSN01000003">
    <property type="protein sequence ID" value="SEB70587.1"/>
    <property type="molecule type" value="Genomic_DNA"/>
</dbReference>
<organism evidence="3 4">
    <name type="scientific">Arthrobacter woluwensis</name>
    <dbReference type="NCBI Taxonomy" id="156980"/>
    <lineage>
        <taxon>Bacteria</taxon>
        <taxon>Bacillati</taxon>
        <taxon>Actinomycetota</taxon>
        <taxon>Actinomycetes</taxon>
        <taxon>Micrococcales</taxon>
        <taxon>Micrococcaceae</taxon>
        <taxon>Arthrobacter</taxon>
    </lineage>
</organism>
<dbReference type="InterPro" id="IPR014710">
    <property type="entry name" value="RmlC-like_jellyroll"/>
</dbReference>
<dbReference type="AlphaFoldDB" id="A0A1H4LIT5"/>
<dbReference type="RefSeq" id="WP_066215801.1">
    <property type="nucleotide sequence ID" value="NZ_FNSN01000003.1"/>
</dbReference>
<dbReference type="Proteomes" id="UP000182652">
    <property type="component" value="Unassembled WGS sequence"/>
</dbReference>
<dbReference type="SUPFAM" id="SSF51182">
    <property type="entry name" value="RmlC-like cupins"/>
    <property type="match status" value="1"/>
</dbReference>
<dbReference type="InterPro" id="IPR010982">
    <property type="entry name" value="Lambda_DNA-bd_dom_sf"/>
</dbReference>
<feature type="domain" description="HTH cro/C1-type" evidence="2">
    <location>
        <begin position="10"/>
        <end position="64"/>
    </location>
</feature>
<dbReference type="PANTHER" id="PTHR46797:SF1">
    <property type="entry name" value="METHYLPHOSPHONATE SYNTHASE"/>
    <property type="match status" value="1"/>
</dbReference>
<name>A0A1H4LIT5_9MICC</name>
<sequence>MTSLNIGRNVLALREARGMTLTHLAREAGIGKGTLSEIESGKRNPTVETLYSLCAPLNVPLTALVGDAPGAVSEASGGMRTTLLSVRLNAAQTVEVFIIEIPHGGAHTSPGHGPGVIEHLLVTEGALQVGPVGRTVTVEAGNSFTWTSDDRHHYASPQGSGEGVLTIITPNP</sequence>
<dbReference type="InterPro" id="IPR001387">
    <property type="entry name" value="Cro/C1-type_HTH"/>
</dbReference>
<protein>
    <submittedName>
        <fullName evidence="3">Transcriptional regulator, contains XRE-family HTH domain</fullName>
    </submittedName>
</protein>